<dbReference type="EMBL" id="DSBX01000250">
    <property type="protein sequence ID" value="HDQ99940.1"/>
    <property type="molecule type" value="Genomic_DNA"/>
</dbReference>
<evidence type="ECO:0000259" key="2">
    <source>
        <dbReference type="Pfam" id="PF19838"/>
    </source>
</evidence>
<dbReference type="PANTHER" id="PTHR30189">
    <property type="entry name" value="LPS-ASSEMBLY PROTEIN"/>
    <property type="match status" value="1"/>
</dbReference>
<dbReference type="GO" id="GO:1990351">
    <property type="term" value="C:transporter complex"/>
    <property type="evidence" value="ECO:0007669"/>
    <property type="project" value="TreeGrafter"/>
</dbReference>
<comment type="caution">
    <text evidence="3">The sequence shown here is derived from an EMBL/GenBank/DDBJ whole genome shotgun (WGS) entry which is preliminary data.</text>
</comment>
<protein>
    <submittedName>
        <fullName evidence="3">LPS-assembly protein LptD</fullName>
    </submittedName>
</protein>
<gene>
    <name evidence="3" type="ORF">ENN51_06625</name>
</gene>
<accession>A0A7V0T6X5</accession>
<dbReference type="AlphaFoldDB" id="A0A7V0T6X5"/>
<sequence>MLALIVGLLLAQVPAGPVWPAGAEPDSAVSDTVFYGGRLVCFLARTDEVVLLDSAWVRHGTMTVYGDSIHYDIKEQRLTATGDVLFVSDDLNVNGTLLRYDLDERKGMMRTARTEIESGFFQADEIWLVEENVINARRSLYTTCEKDHPHYAFHGRRAKLFMDDIVVVEPVVFRIFNIPVLAAPFWLVPVATRRTSGLVPFKFGQAAGLGWYARDLAYYWVINDYADATFYCDVMTKKGIQPRFQGIYIVNPYARGNVNASYINEWDTRTTRYGVNARHSSRFFLDTDLSAAVDVISDARYVPEYGEERIDRLKQETYTWAELTRRIGRAGRVTATAERRDLFLSHYRSTTLPGVAVSFGTRRLPLGLDLSPRLRFDRRLQQFADSTGADTARLETASGRAGAGLGTPDYELGPAGRLRAGWNTSLDAGRDWRNRVPDRDVRRLTNALDLSLTQSLPGGINTRQSVTADQRNDLTGGEPPETRYRGDLSADLTLYRIFPLTALGLDGMLHTVRPRLGVGYEPEVTAREYVGTPRLGEPRSARLSLFVDNGFQARTADSVPLKFDLGNAGLGTGYDLIERRLEPLRASLRTGVPHGRLPFSLGLDATAGFDFDSLDLSRDYRLTTSFGWEYLFGRRPLRVHWVDTTRHDPQRDWRVRLNLNHILLRDNNMLTGALSLYVPGWRFDLNSLGYNFTRGELTDYSVTVWKDLHCWEALVNIERLGSQWKYDFEFRIRQLQDIKVGKSTFRSFLPE</sequence>
<feature type="region of interest" description="Disordered" evidence="1">
    <location>
        <begin position="455"/>
        <end position="485"/>
    </location>
</feature>
<dbReference type="PANTHER" id="PTHR30189:SF1">
    <property type="entry name" value="LPS-ASSEMBLY PROTEIN LPTD"/>
    <property type="match status" value="1"/>
</dbReference>
<dbReference type="Gene3D" id="2.60.450.10">
    <property type="entry name" value="Lipopolysaccharide (LPS) transport protein A like domain"/>
    <property type="match status" value="1"/>
</dbReference>
<reference evidence="3" key="1">
    <citation type="journal article" date="2020" name="mSystems">
        <title>Genome- and Community-Level Interaction Insights into Carbon Utilization and Element Cycling Functions of Hydrothermarchaeota in Hydrothermal Sediment.</title>
        <authorList>
            <person name="Zhou Z."/>
            <person name="Liu Y."/>
            <person name="Xu W."/>
            <person name="Pan J."/>
            <person name="Luo Z.H."/>
            <person name="Li M."/>
        </authorList>
    </citation>
    <scope>NUCLEOTIDE SEQUENCE [LARGE SCALE GENOMIC DNA]</scope>
    <source>
        <strain evidence="3">SpSt-1182</strain>
    </source>
</reference>
<name>A0A7V0T6X5_UNCW3</name>
<proteinExistence type="predicted"/>
<evidence type="ECO:0000256" key="1">
    <source>
        <dbReference type="SAM" id="MobiDB-lite"/>
    </source>
</evidence>
<feature type="domain" description="LPS-assembly protein LptD central" evidence="2">
    <location>
        <begin position="166"/>
        <end position="359"/>
    </location>
</feature>
<evidence type="ECO:0000313" key="3">
    <source>
        <dbReference type="EMBL" id="HDQ99940.1"/>
    </source>
</evidence>
<dbReference type="Proteomes" id="UP000885672">
    <property type="component" value="Unassembled WGS sequence"/>
</dbReference>
<dbReference type="GO" id="GO:0009279">
    <property type="term" value="C:cell outer membrane"/>
    <property type="evidence" value="ECO:0007669"/>
    <property type="project" value="TreeGrafter"/>
</dbReference>
<organism evidence="3">
    <name type="scientific">candidate division WOR-3 bacterium</name>
    <dbReference type="NCBI Taxonomy" id="2052148"/>
    <lineage>
        <taxon>Bacteria</taxon>
        <taxon>Bacteria division WOR-3</taxon>
    </lineage>
</organism>
<dbReference type="Pfam" id="PF19838">
    <property type="entry name" value="LptD_2"/>
    <property type="match status" value="1"/>
</dbReference>
<dbReference type="InterPro" id="IPR045659">
    <property type="entry name" value="LptD_2"/>
</dbReference>
<feature type="compositionally biased region" description="Polar residues" evidence="1">
    <location>
        <begin position="455"/>
        <end position="469"/>
    </location>
</feature>
<dbReference type="InterPro" id="IPR050218">
    <property type="entry name" value="LptD"/>
</dbReference>